<reference evidence="1 2" key="1">
    <citation type="journal article" date="2016" name="Nat. Commun.">
        <title>Extremotolerant tardigrade genome and improved radiotolerance of human cultured cells by tardigrade-unique protein.</title>
        <authorList>
            <person name="Hashimoto T."/>
            <person name="Horikawa D.D."/>
            <person name="Saito Y."/>
            <person name="Kuwahara H."/>
            <person name="Kozuka-Hata H."/>
            <person name="Shin-I T."/>
            <person name="Minakuchi Y."/>
            <person name="Ohishi K."/>
            <person name="Motoyama A."/>
            <person name="Aizu T."/>
            <person name="Enomoto A."/>
            <person name="Kondo K."/>
            <person name="Tanaka S."/>
            <person name="Hara Y."/>
            <person name="Koshikawa S."/>
            <person name="Sagara H."/>
            <person name="Miura T."/>
            <person name="Yokobori S."/>
            <person name="Miyagawa K."/>
            <person name="Suzuki Y."/>
            <person name="Kubo T."/>
            <person name="Oyama M."/>
            <person name="Kohara Y."/>
            <person name="Fujiyama A."/>
            <person name="Arakawa K."/>
            <person name="Katayama T."/>
            <person name="Toyoda A."/>
            <person name="Kunieda T."/>
        </authorList>
    </citation>
    <scope>NUCLEOTIDE SEQUENCE [LARGE SCALE GENOMIC DNA]</scope>
    <source>
        <strain evidence="1 2">YOKOZUNA-1</strain>
    </source>
</reference>
<organism evidence="1 2">
    <name type="scientific">Ramazzottius varieornatus</name>
    <name type="common">Water bear</name>
    <name type="synonym">Tardigrade</name>
    <dbReference type="NCBI Taxonomy" id="947166"/>
    <lineage>
        <taxon>Eukaryota</taxon>
        <taxon>Metazoa</taxon>
        <taxon>Ecdysozoa</taxon>
        <taxon>Tardigrada</taxon>
        <taxon>Eutardigrada</taxon>
        <taxon>Parachela</taxon>
        <taxon>Hypsibioidea</taxon>
        <taxon>Ramazzottiidae</taxon>
        <taxon>Ramazzottius</taxon>
    </lineage>
</organism>
<keyword evidence="2" id="KW-1185">Reference proteome</keyword>
<dbReference type="EMBL" id="BDGG01000003">
    <property type="protein sequence ID" value="GAU96186.1"/>
    <property type="molecule type" value="Genomic_DNA"/>
</dbReference>
<name>A0A1D1V2Z9_RAMVA</name>
<comment type="caution">
    <text evidence="1">The sequence shown here is derived from an EMBL/GenBank/DDBJ whole genome shotgun (WGS) entry which is preliminary data.</text>
</comment>
<evidence type="ECO:0000313" key="2">
    <source>
        <dbReference type="Proteomes" id="UP000186922"/>
    </source>
</evidence>
<sequence>MRSNLVYSRPQVDMSIISVQMEAFHIGCARQIVRHVAVAFVVRVLRCNCEQSIAGISVFGNNNRTGHDKERAIIVIVQKFDCDGFLA</sequence>
<evidence type="ECO:0000313" key="1">
    <source>
        <dbReference type="EMBL" id="GAU96186.1"/>
    </source>
</evidence>
<dbReference type="Proteomes" id="UP000186922">
    <property type="component" value="Unassembled WGS sequence"/>
</dbReference>
<gene>
    <name evidence="1" type="primary">RvY_07669-1</name>
    <name evidence="1" type="synonym">RvY_07669.1</name>
    <name evidence="1" type="ORF">RvY_07669</name>
</gene>
<protein>
    <submittedName>
        <fullName evidence="1">Uncharacterized protein</fullName>
    </submittedName>
</protein>
<dbReference type="AlphaFoldDB" id="A0A1D1V2Z9"/>
<proteinExistence type="predicted"/>
<accession>A0A1D1V2Z9</accession>